<feature type="region of interest" description="Disordered" evidence="1">
    <location>
        <begin position="442"/>
        <end position="493"/>
    </location>
</feature>
<protein>
    <recommendedName>
        <fullName evidence="4">Eukaryotic/viral aspartic protease</fullName>
    </recommendedName>
</protein>
<evidence type="ECO:0000313" key="2">
    <source>
        <dbReference type="EMBL" id="OWY98395.1"/>
    </source>
</evidence>
<dbReference type="AlphaFoldDB" id="A0A225UXY2"/>
<dbReference type="Proteomes" id="UP000198211">
    <property type="component" value="Unassembled WGS sequence"/>
</dbReference>
<feature type="compositionally biased region" description="Basic and acidic residues" evidence="1">
    <location>
        <begin position="508"/>
        <end position="521"/>
    </location>
</feature>
<feature type="region of interest" description="Disordered" evidence="1">
    <location>
        <begin position="508"/>
        <end position="528"/>
    </location>
</feature>
<name>A0A225UXY2_9STRA</name>
<accession>A0A225UXY2</accession>
<evidence type="ECO:0000313" key="3">
    <source>
        <dbReference type="Proteomes" id="UP000198211"/>
    </source>
</evidence>
<proteinExistence type="predicted"/>
<feature type="compositionally biased region" description="Basic and acidic residues" evidence="1">
    <location>
        <begin position="12"/>
        <end position="28"/>
    </location>
</feature>
<comment type="caution">
    <text evidence="2">The sequence shown here is derived from an EMBL/GenBank/DDBJ whole genome shotgun (WGS) entry which is preliminary data.</text>
</comment>
<keyword evidence="3" id="KW-1185">Reference proteome</keyword>
<sequence>MVRVPGSSGDSGFHRESQEDVKIKHEADLDQDPDLEEKPLIPIKAAAAATADLDENLDPYTTDKDTTKFKSNLSTKSAASTRSTKKKKVKTARTKLKAPDSEAEDAHKPRSTIAKDLIEQAYHWKILSETMLRDPILATIQVRQIGDLTGPISKPNTSTDRQNAVKILLDLLQEAGLPKERQIPAGRTTPTTDSTGSSNKLDEYFQMALNRFLKEQNLDVDMESVGTPDLDSWEYDPDDLGIPSSSGRNSGRAAVATAAIGSGNSSSLIQRVRISAISDLKEFTGKDMDDDRARAWIGKVKSAFQRDQAKEEEKCLTFGDLMVGSAKNWHRQLSRTTKTKWADLLESFQTQYCGLGIGVEIRGDPTSEETPLDYLYRLNVAALRVKLKIKDGNPKARREHVDHYIETLGDPELADRLTLLRLADVDELEEVLRARERAKSRQRRSAFGSKFRQKVPASAPTAPARAAVRTIQTHDPSSESDGVSGSDRSDPEGDLRRIFLAAAEEKMISAGEQKRRKEPGSRIDAAPETEITKIGTAVLTVCRGNTQI</sequence>
<reference evidence="3" key="1">
    <citation type="submission" date="2017-03" db="EMBL/GenBank/DDBJ databases">
        <title>Phytopthora megakarya and P. palmivora, two closely related causual agents of cacao black pod achieved similar genome size and gene model numbers by different mechanisms.</title>
        <authorList>
            <person name="Ali S."/>
            <person name="Shao J."/>
            <person name="Larry D.J."/>
            <person name="Kronmiller B."/>
            <person name="Shen D."/>
            <person name="Strem M.D."/>
            <person name="Melnick R.L."/>
            <person name="Guiltinan M.J."/>
            <person name="Tyler B.M."/>
            <person name="Meinhardt L.W."/>
            <person name="Bailey B.A."/>
        </authorList>
    </citation>
    <scope>NUCLEOTIDE SEQUENCE [LARGE SCALE GENOMIC DNA]</scope>
    <source>
        <strain evidence="3">zdho120</strain>
    </source>
</reference>
<feature type="compositionally biased region" description="Low complexity" evidence="1">
    <location>
        <begin position="73"/>
        <end position="82"/>
    </location>
</feature>
<evidence type="ECO:0000256" key="1">
    <source>
        <dbReference type="SAM" id="MobiDB-lite"/>
    </source>
</evidence>
<gene>
    <name evidence="2" type="ORF">PHMEG_00030855</name>
</gene>
<feature type="compositionally biased region" description="Basic and acidic residues" evidence="1">
    <location>
        <begin position="97"/>
        <end position="108"/>
    </location>
</feature>
<organism evidence="2 3">
    <name type="scientific">Phytophthora megakarya</name>
    <dbReference type="NCBI Taxonomy" id="4795"/>
    <lineage>
        <taxon>Eukaryota</taxon>
        <taxon>Sar</taxon>
        <taxon>Stramenopiles</taxon>
        <taxon>Oomycota</taxon>
        <taxon>Peronosporomycetes</taxon>
        <taxon>Peronosporales</taxon>
        <taxon>Peronosporaceae</taxon>
        <taxon>Phytophthora</taxon>
    </lineage>
</organism>
<dbReference type="OrthoDB" id="127198at2759"/>
<feature type="region of interest" description="Disordered" evidence="1">
    <location>
        <begin position="1"/>
        <end position="108"/>
    </location>
</feature>
<feature type="compositionally biased region" description="Low complexity" evidence="1">
    <location>
        <begin position="455"/>
        <end position="470"/>
    </location>
</feature>
<feature type="compositionally biased region" description="Polar residues" evidence="1">
    <location>
        <begin position="471"/>
        <end position="483"/>
    </location>
</feature>
<feature type="compositionally biased region" description="Basic residues" evidence="1">
    <location>
        <begin position="83"/>
        <end position="96"/>
    </location>
</feature>
<dbReference type="EMBL" id="NBNE01009456">
    <property type="protein sequence ID" value="OWY98395.1"/>
    <property type="molecule type" value="Genomic_DNA"/>
</dbReference>
<evidence type="ECO:0008006" key="4">
    <source>
        <dbReference type="Google" id="ProtNLM"/>
    </source>
</evidence>